<dbReference type="AlphaFoldDB" id="A0A0F9IJ24"/>
<reference evidence="1" key="1">
    <citation type="journal article" date="2015" name="Nature">
        <title>Complex archaea that bridge the gap between prokaryotes and eukaryotes.</title>
        <authorList>
            <person name="Spang A."/>
            <person name="Saw J.H."/>
            <person name="Jorgensen S.L."/>
            <person name="Zaremba-Niedzwiedzka K."/>
            <person name="Martijn J."/>
            <person name="Lind A.E."/>
            <person name="van Eijk R."/>
            <person name="Schleper C."/>
            <person name="Guy L."/>
            <person name="Ettema T.J."/>
        </authorList>
    </citation>
    <scope>NUCLEOTIDE SEQUENCE</scope>
</reference>
<organism evidence="1">
    <name type="scientific">marine sediment metagenome</name>
    <dbReference type="NCBI Taxonomy" id="412755"/>
    <lineage>
        <taxon>unclassified sequences</taxon>
        <taxon>metagenomes</taxon>
        <taxon>ecological metagenomes</taxon>
    </lineage>
</organism>
<proteinExistence type="predicted"/>
<sequence length="297" mass="31158">MGLFSGITGALGFGSEEGGTTSQDLGSAGQQQIRSQLADFFQRFLFDNPSLAGFSNLAGRLFKETPTQTALRRDLLTNIRGARRSFAGSDDALSRLLSGKTDSLISSEDLLGTIDQTLGAPLRLQQRRLLEEAIPAVNQAASAGGTRFSSRSGNVIGDLLQDANRSATATIGAELGRLEQFRLGANQLAQLQAEGRQIQGVGLARQREAQPLALTAAGIQLSDFFGNLRQQRIQSRLPQFNPLLGQALQFALTNTQQAVPETTGGFEFDTVGGFDLGGLFGGLFGGPAGAAAGGAVV</sequence>
<dbReference type="EMBL" id="LAZR01012290">
    <property type="protein sequence ID" value="KKM27601.1"/>
    <property type="molecule type" value="Genomic_DNA"/>
</dbReference>
<gene>
    <name evidence="1" type="ORF">LCGC14_1573120</name>
</gene>
<protein>
    <submittedName>
        <fullName evidence="1">Uncharacterized protein</fullName>
    </submittedName>
</protein>
<evidence type="ECO:0000313" key="1">
    <source>
        <dbReference type="EMBL" id="KKM27601.1"/>
    </source>
</evidence>
<accession>A0A0F9IJ24</accession>
<comment type="caution">
    <text evidence="1">The sequence shown here is derived from an EMBL/GenBank/DDBJ whole genome shotgun (WGS) entry which is preliminary data.</text>
</comment>
<name>A0A0F9IJ24_9ZZZZ</name>